<dbReference type="PANTHER" id="PTHR43649:SF12">
    <property type="entry name" value="DIACETYLCHITOBIOSE BINDING PROTEIN DASA"/>
    <property type="match status" value="1"/>
</dbReference>
<proteinExistence type="inferred from homology"/>
<dbReference type="SUPFAM" id="SSF53850">
    <property type="entry name" value="Periplasmic binding protein-like II"/>
    <property type="match status" value="1"/>
</dbReference>
<comment type="caution">
    <text evidence="4">The sequence shown here is derived from an EMBL/GenBank/DDBJ whole genome shotgun (WGS) entry which is preliminary data.</text>
</comment>
<protein>
    <submittedName>
        <fullName evidence="4">Extracellular solute-binding protein</fullName>
    </submittedName>
</protein>
<keyword evidence="3" id="KW-0732">Signal</keyword>
<feature type="signal peptide" evidence="3">
    <location>
        <begin position="1"/>
        <end position="24"/>
    </location>
</feature>
<dbReference type="EMBL" id="JACPUR010000040">
    <property type="protein sequence ID" value="MBI3129351.1"/>
    <property type="molecule type" value="Genomic_DNA"/>
</dbReference>
<dbReference type="InterPro" id="IPR050490">
    <property type="entry name" value="Bact_solute-bd_prot1"/>
</dbReference>
<evidence type="ECO:0000256" key="1">
    <source>
        <dbReference type="ARBA" id="ARBA00004418"/>
    </source>
</evidence>
<dbReference type="GO" id="GO:0042597">
    <property type="term" value="C:periplasmic space"/>
    <property type="evidence" value="ECO:0007669"/>
    <property type="project" value="UniProtKB-SubCell"/>
</dbReference>
<dbReference type="InterPro" id="IPR006059">
    <property type="entry name" value="SBP"/>
</dbReference>
<reference evidence="4" key="1">
    <citation type="submission" date="2020-07" db="EMBL/GenBank/DDBJ databases">
        <title>Huge and variable diversity of episymbiotic CPR bacteria and DPANN archaea in groundwater ecosystems.</title>
        <authorList>
            <person name="He C.Y."/>
            <person name="Keren R."/>
            <person name="Whittaker M."/>
            <person name="Farag I.F."/>
            <person name="Doudna J."/>
            <person name="Cate J.H.D."/>
            <person name="Banfield J.F."/>
        </authorList>
    </citation>
    <scope>NUCLEOTIDE SEQUENCE</scope>
    <source>
        <strain evidence="4">NC_groundwater_763_Ag_S-0.2um_68_21</strain>
    </source>
</reference>
<dbReference type="AlphaFoldDB" id="A0A932I4W8"/>
<accession>A0A932I4W8</accession>
<organism evidence="4 5">
    <name type="scientific">Tectimicrobiota bacterium</name>
    <dbReference type="NCBI Taxonomy" id="2528274"/>
    <lineage>
        <taxon>Bacteria</taxon>
        <taxon>Pseudomonadati</taxon>
        <taxon>Nitrospinota/Tectimicrobiota group</taxon>
        <taxon>Candidatus Tectimicrobiota</taxon>
    </lineage>
</organism>
<comment type="subcellular location">
    <subcellularLocation>
        <location evidence="1">Periplasm</location>
    </subcellularLocation>
</comment>
<dbReference type="Proteomes" id="UP000782312">
    <property type="component" value="Unassembled WGS sequence"/>
</dbReference>
<sequence>MRRFLTACLFSAAALALAAGPAQAQSITWWEHSNPPHNNYSKELVAEWNKKNPGRQVQYEFFAMTPYFKKLSAALSTKSAADMFTVIDTLLPSFTTKKVLAPVRPEWLGYKDLEDMKKAFLPGSLDGYIHEGKLYAVPPIASVFSLYINKNHFKEAGLDADKDYPRTWEDIAKVGPKLVKRQGSTITREAFDFAMHSSAWTMWYMEALIRQHGGSILDAAGKKCTANSAAGVKAMQVRSMYAHKYKISDPTVSVGTNALPADDVPKGRVSMFITHAGSVAQFGPKVMEHIKVVPFPQVNPQKPVSIVYGFALAINPHISEAKQKAVHDLIKHVMTNPKQWYDKTSYPFPSANFLELPGMEEARKTRYLDVFVGDIRTGVFVTRSPHFIEISDAMHRAMERVVLKKEDPKKSLDQACTDIDRALARN</sequence>
<evidence type="ECO:0000313" key="5">
    <source>
        <dbReference type="Proteomes" id="UP000782312"/>
    </source>
</evidence>
<name>A0A932I4W8_UNCTE</name>
<evidence type="ECO:0000256" key="2">
    <source>
        <dbReference type="ARBA" id="ARBA00008520"/>
    </source>
</evidence>
<gene>
    <name evidence="4" type="ORF">HYZ11_17210</name>
</gene>
<comment type="similarity">
    <text evidence="2">Belongs to the bacterial solute-binding protein 1 family.</text>
</comment>
<dbReference type="Pfam" id="PF01547">
    <property type="entry name" value="SBP_bac_1"/>
    <property type="match status" value="1"/>
</dbReference>
<feature type="chain" id="PRO_5037162412" evidence="3">
    <location>
        <begin position="25"/>
        <end position="426"/>
    </location>
</feature>
<evidence type="ECO:0000313" key="4">
    <source>
        <dbReference type="EMBL" id="MBI3129351.1"/>
    </source>
</evidence>
<dbReference type="Gene3D" id="3.40.190.10">
    <property type="entry name" value="Periplasmic binding protein-like II"/>
    <property type="match status" value="1"/>
</dbReference>
<evidence type="ECO:0000256" key="3">
    <source>
        <dbReference type="SAM" id="SignalP"/>
    </source>
</evidence>
<dbReference type="PANTHER" id="PTHR43649">
    <property type="entry name" value="ARABINOSE-BINDING PROTEIN-RELATED"/>
    <property type="match status" value="1"/>
</dbReference>